<dbReference type="PRINTS" id="PR00366">
    <property type="entry name" value="ENDOTHELINR"/>
</dbReference>
<dbReference type="PROSITE" id="PS50262">
    <property type="entry name" value="G_PROTEIN_RECEP_F1_2"/>
    <property type="match status" value="1"/>
</dbReference>
<evidence type="ECO:0000256" key="3">
    <source>
        <dbReference type="ARBA" id="ARBA00022475"/>
    </source>
</evidence>
<evidence type="ECO:0000256" key="8">
    <source>
        <dbReference type="ARBA" id="ARBA00023157"/>
    </source>
</evidence>
<evidence type="ECO:0000313" key="16">
    <source>
        <dbReference type="Proteomes" id="UP000518266"/>
    </source>
</evidence>
<evidence type="ECO:0000256" key="6">
    <source>
        <dbReference type="ARBA" id="ARBA00023040"/>
    </source>
</evidence>
<dbReference type="PRINTS" id="PR00237">
    <property type="entry name" value="GPCRRHODOPSN"/>
</dbReference>
<keyword evidence="4 13" id="KW-0812">Transmembrane</keyword>
<proteinExistence type="predicted"/>
<evidence type="ECO:0000256" key="9">
    <source>
        <dbReference type="ARBA" id="ARBA00023170"/>
    </source>
</evidence>
<dbReference type="PANTHER" id="PTHR46099">
    <property type="entry name" value="G_PROTEIN_RECEP_F1_2 DOMAIN-CONTAINING PROTEIN"/>
    <property type="match status" value="1"/>
</dbReference>
<feature type="transmembrane region" description="Helical" evidence="13">
    <location>
        <begin position="168"/>
        <end position="192"/>
    </location>
</feature>
<dbReference type="InterPro" id="IPR000276">
    <property type="entry name" value="GPCR_Rhodpsn"/>
</dbReference>
<dbReference type="GO" id="GO:0048484">
    <property type="term" value="P:enteric nervous system development"/>
    <property type="evidence" value="ECO:0007669"/>
    <property type="project" value="InterPro"/>
</dbReference>
<evidence type="ECO:0000256" key="13">
    <source>
        <dbReference type="SAM" id="Phobius"/>
    </source>
</evidence>
<dbReference type="OrthoDB" id="10037617at2759"/>
<keyword evidence="9" id="KW-0675">Receptor</keyword>
<comment type="subcellular location">
    <subcellularLocation>
        <location evidence="1">Cell membrane</location>
        <topology evidence="1">Multi-pass membrane protein</topology>
    </subcellularLocation>
</comment>
<keyword evidence="16" id="KW-1185">Reference proteome</keyword>
<evidence type="ECO:0000256" key="4">
    <source>
        <dbReference type="ARBA" id="ARBA00022692"/>
    </source>
</evidence>
<keyword evidence="3" id="KW-1003">Cell membrane</keyword>
<name>A0A7J5Y4E0_DISMA</name>
<feature type="transmembrane region" description="Helical" evidence="13">
    <location>
        <begin position="362"/>
        <end position="383"/>
    </location>
</feature>
<keyword evidence="6" id="KW-0297">G-protein coupled receptor</keyword>
<dbReference type="GO" id="GO:0004962">
    <property type="term" value="F:endothelin receptor activity"/>
    <property type="evidence" value="ECO:0007669"/>
    <property type="project" value="InterPro"/>
</dbReference>
<evidence type="ECO:0000256" key="5">
    <source>
        <dbReference type="ARBA" id="ARBA00022989"/>
    </source>
</evidence>
<accession>A0A7J5Y4E0</accession>
<comment type="caution">
    <text evidence="15">The sequence shown here is derived from an EMBL/GenBank/DDBJ whole genome shotgun (WGS) entry which is preliminary data.</text>
</comment>
<protein>
    <recommendedName>
        <fullName evidence="2">Endothelin receptor type B</fullName>
    </recommendedName>
    <alternativeName>
        <fullName evidence="11">Endothelin receptor non-selective type</fullName>
    </alternativeName>
</protein>
<gene>
    <name evidence="15" type="ORF">F7725_002047</name>
</gene>
<reference evidence="15 16" key="1">
    <citation type="submission" date="2020-03" db="EMBL/GenBank/DDBJ databases">
        <title>Dissostichus mawsoni Genome sequencing and assembly.</title>
        <authorList>
            <person name="Park H."/>
        </authorList>
    </citation>
    <scope>NUCLEOTIDE SEQUENCE [LARGE SCALE GENOMIC DNA]</scope>
    <source>
        <strain evidence="15">DM0001</strain>
        <tissue evidence="15">Muscle</tissue>
    </source>
</reference>
<feature type="transmembrane region" description="Helical" evidence="13">
    <location>
        <begin position="404"/>
        <end position="425"/>
    </location>
</feature>
<keyword evidence="8" id="KW-1015">Disulfide bond</keyword>
<evidence type="ECO:0000256" key="1">
    <source>
        <dbReference type="ARBA" id="ARBA00004651"/>
    </source>
</evidence>
<dbReference type="Proteomes" id="UP000518266">
    <property type="component" value="Unassembled WGS sequence"/>
</dbReference>
<evidence type="ECO:0000256" key="7">
    <source>
        <dbReference type="ARBA" id="ARBA00023136"/>
    </source>
</evidence>
<dbReference type="GO" id="GO:0005886">
    <property type="term" value="C:plasma membrane"/>
    <property type="evidence" value="ECO:0007669"/>
    <property type="project" value="UniProtKB-SubCell"/>
</dbReference>
<keyword evidence="10" id="KW-0807">Transducer</keyword>
<keyword evidence="5 13" id="KW-1133">Transmembrane helix</keyword>
<feature type="transmembrane region" description="Helical" evidence="13">
    <location>
        <begin position="453"/>
        <end position="473"/>
    </location>
</feature>
<evidence type="ECO:0000256" key="11">
    <source>
        <dbReference type="ARBA" id="ARBA00032475"/>
    </source>
</evidence>
<dbReference type="Gene3D" id="1.20.1070.10">
    <property type="entry name" value="Rhodopsin 7-helix transmembrane proteins"/>
    <property type="match status" value="1"/>
</dbReference>
<feature type="region of interest" description="Disordered" evidence="12">
    <location>
        <begin position="514"/>
        <end position="537"/>
    </location>
</feature>
<evidence type="ECO:0000256" key="10">
    <source>
        <dbReference type="ARBA" id="ARBA00023224"/>
    </source>
</evidence>
<dbReference type="SUPFAM" id="SSF81321">
    <property type="entry name" value="Family A G protein-coupled receptor-like"/>
    <property type="match status" value="1"/>
</dbReference>
<keyword evidence="7 13" id="KW-0472">Membrane</keyword>
<organism evidence="15 16">
    <name type="scientific">Dissostichus mawsoni</name>
    <name type="common">Antarctic cod</name>
    <dbReference type="NCBI Taxonomy" id="36200"/>
    <lineage>
        <taxon>Eukaryota</taxon>
        <taxon>Metazoa</taxon>
        <taxon>Chordata</taxon>
        <taxon>Craniata</taxon>
        <taxon>Vertebrata</taxon>
        <taxon>Euteleostomi</taxon>
        <taxon>Actinopterygii</taxon>
        <taxon>Neopterygii</taxon>
        <taxon>Teleostei</taxon>
        <taxon>Neoteleostei</taxon>
        <taxon>Acanthomorphata</taxon>
        <taxon>Eupercaria</taxon>
        <taxon>Perciformes</taxon>
        <taxon>Notothenioidei</taxon>
        <taxon>Nototheniidae</taxon>
        <taxon>Dissostichus</taxon>
    </lineage>
</organism>
<feature type="transmembrane region" description="Helical" evidence="13">
    <location>
        <begin position="204"/>
        <end position="225"/>
    </location>
</feature>
<dbReference type="EMBL" id="JAAKFY010000018">
    <property type="protein sequence ID" value="KAF3843198.1"/>
    <property type="molecule type" value="Genomic_DNA"/>
</dbReference>
<dbReference type="InterPro" id="IPR017452">
    <property type="entry name" value="GPCR_Rhodpsn_7TM"/>
</dbReference>
<dbReference type="AlphaFoldDB" id="A0A7J5Y4E0"/>
<dbReference type="PANTHER" id="PTHR46099:SF3">
    <property type="entry name" value="ENDOTHELIN RECEPTOR TYPE B"/>
    <property type="match status" value="1"/>
</dbReference>
<dbReference type="GO" id="GO:0042310">
    <property type="term" value="P:vasoconstriction"/>
    <property type="evidence" value="ECO:0007669"/>
    <property type="project" value="InterPro"/>
</dbReference>
<dbReference type="InterPro" id="IPR051193">
    <property type="entry name" value="GPCR_endothelin_rcpt"/>
</dbReference>
<sequence>MYAPLPRGESDADVLLGLDADVEVRAQCQSEGPPLRLGDETVMWLNVPQPRRVVGHEGLHLAKQREMKRQNPFVLEKPFQGLLRKSSTMWTIALVLCLGNILSGAEASDQHSEPFPVIELSETTSPGLLILEKQKSNSSIHPPQVDRPKASHPPMCLESAGIRDAFKYIHTVVSLVVFVVGIVGNSALLKIIYVNKSMRSGPNILIASLALGDLIHIVIDIPINAYRIMAEDWPFGLALCKLVPFIQKSTVGITVLSLCALSVDRYGDKQLSPGPYKEIVLAGYLLYRAVVSWNRIKGIGVPVWTAIEITLIWVISILLAVPEVVGFDLITMNYKDKHLRICLLHPMQTTPFMQFYKSVKDWWLFGFYFCMPLIWTAVFYALMTRKMLKHTENTLSDHTKQRREVAKTVFCLVIVFALCWLPLYLSRILKSTMYDQKDPKRCQLLSVFLTLDYFGINMASLNSCINPIALYIVSNRFKRCFKACLCGCCPLGAVTHDDAQSVLKSRMQDQASEQSSNIKAHKQTSTPLPEQENTLPC</sequence>
<dbReference type="Pfam" id="PF00001">
    <property type="entry name" value="7tm_1"/>
    <property type="match status" value="2"/>
</dbReference>
<dbReference type="InterPro" id="IPR000499">
    <property type="entry name" value="Endthln_rcpt"/>
</dbReference>
<dbReference type="GO" id="GO:0048066">
    <property type="term" value="P:developmental pigmentation"/>
    <property type="evidence" value="ECO:0007669"/>
    <property type="project" value="TreeGrafter"/>
</dbReference>
<feature type="transmembrane region" description="Helical" evidence="13">
    <location>
        <begin position="301"/>
        <end position="321"/>
    </location>
</feature>
<evidence type="ECO:0000256" key="2">
    <source>
        <dbReference type="ARBA" id="ARBA00015019"/>
    </source>
</evidence>
<evidence type="ECO:0000256" key="12">
    <source>
        <dbReference type="SAM" id="MobiDB-lite"/>
    </source>
</evidence>
<evidence type="ECO:0000259" key="14">
    <source>
        <dbReference type="PROSITE" id="PS50262"/>
    </source>
</evidence>
<dbReference type="GO" id="GO:0008217">
    <property type="term" value="P:regulation of blood pressure"/>
    <property type="evidence" value="ECO:0007669"/>
    <property type="project" value="InterPro"/>
</dbReference>
<evidence type="ECO:0000313" key="15">
    <source>
        <dbReference type="EMBL" id="KAF3843198.1"/>
    </source>
</evidence>
<feature type="domain" description="G-protein coupled receptors family 1 profile" evidence="14">
    <location>
        <begin position="184"/>
        <end position="470"/>
    </location>
</feature>